<accession>A0A4R1N3K9</accession>
<comment type="caution">
    <text evidence="2">The sequence shown here is derived from an EMBL/GenBank/DDBJ whole genome shotgun (WGS) entry which is preliminary data.</text>
</comment>
<name>A0A4R1N3K9_9FIRM</name>
<feature type="transmembrane region" description="Helical" evidence="1">
    <location>
        <begin position="37"/>
        <end position="56"/>
    </location>
</feature>
<organism evidence="2 3">
    <name type="scientific">Natranaerovirga hydrolytica</name>
    <dbReference type="NCBI Taxonomy" id="680378"/>
    <lineage>
        <taxon>Bacteria</taxon>
        <taxon>Bacillati</taxon>
        <taxon>Bacillota</taxon>
        <taxon>Clostridia</taxon>
        <taxon>Lachnospirales</taxon>
        <taxon>Natranaerovirgaceae</taxon>
        <taxon>Natranaerovirga</taxon>
    </lineage>
</organism>
<gene>
    <name evidence="2" type="ORF">EDC19_1076</name>
</gene>
<sequence length="92" mass="10429">MNWLGIICSAIVIVFSLKEYYDIKKNDSNHAFNRRKVAYILFIILGIGGIIMSTQIFENYSIVNKVVAGISIALFYSAVLLLPTKRKKNKSK</sequence>
<evidence type="ECO:0008006" key="4">
    <source>
        <dbReference type="Google" id="ProtNLM"/>
    </source>
</evidence>
<reference evidence="2 3" key="1">
    <citation type="submission" date="2019-03" db="EMBL/GenBank/DDBJ databases">
        <title>Genomic Encyclopedia of Type Strains, Phase IV (KMG-IV): sequencing the most valuable type-strain genomes for metagenomic binning, comparative biology and taxonomic classification.</title>
        <authorList>
            <person name="Goeker M."/>
        </authorList>
    </citation>
    <scope>NUCLEOTIDE SEQUENCE [LARGE SCALE GENOMIC DNA]</scope>
    <source>
        <strain evidence="2 3">DSM 24176</strain>
    </source>
</reference>
<evidence type="ECO:0000313" key="3">
    <source>
        <dbReference type="Proteomes" id="UP000294545"/>
    </source>
</evidence>
<keyword evidence="3" id="KW-1185">Reference proteome</keyword>
<feature type="transmembrane region" description="Helical" evidence="1">
    <location>
        <begin position="62"/>
        <end position="82"/>
    </location>
</feature>
<keyword evidence="1" id="KW-1133">Transmembrane helix</keyword>
<protein>
    <recommendedName>
        <fullName evidence="4">YtpI-like protein</fullName>
    </recommendedName>
</protein>
<evidence type="ECO:0000256" key="1">
    <source>
        <dbReference type="SAM" id="Phobius"/>
    </source>
</evidence>
<evidence type="ECO:0000313" key="2">
    <source>
        <dbReference type="EMBL" id="TCK98644.1"/>
    </source>
</evidence>
<keyword evidence="1" id="KW-0472">Membrane</keyword>
<dbReference type="Proteomes" id="UP000294545">
    <property type="component" value="Unassembled WGS sequence"/>
</dbReference>
<dbReference type="RefSeq" id="WP_132281608.1">
    <property type="nucleotide sequence ID" value="NZ_SMGQ01000011.1"/>
</dbReference>
<dbReference type="EMBL" id="SMGQ01000011">
    <property type="protein sequence ID" value="TCK98644.1"/>
    <property type="molecule type" value="Genomic_DNA"/>
</dbReference>
<keyword evidence="1" id="KW-0812">Transmembrane</keyword>
<dbReference type="AlphaFoldDB" id="A0A4R1N3K9"/>
<proteinExistence type="predicted"/>